<sequence length="474" mass="50491">MNPPELEPQILALLDGGLSPDETAALEERLLADESAMEIYLEMVALHNALESRFAATASQKASIVPMKRLMAAQQRRVIRGSLIAAAAVVVLAGVAMWMVLAPRKPVELGSIETSSDAVFSLTYEGKGEAPEGRRFVEGSRVRVSDGMIEGVFDGGVHFVAEAPCDLYVAAADKVELREGKAWFHVPPSSVGFTVEAAGLEIVDLGTEFGVVTGGGKDDEVHVLKGSVRATPLTEGAAGVVMIAGEAFRLGAGGVLEPVDLKAGAFPKELARTREVLIANASFEDDVIARDGSVATKDHTKDDYDKDMVPSGWRRFSDGEGNPDLAGGIISLAPDSFFSQVLAPTPDSDANDQTFYSAERDIYQVLGEPLKANSTYVLSVDIGDWRAAAGYAGEPGNPGFGLGVGEKPGEALLNPETTDFPPQIDGRWVRWSATFLTGDDPQGEGLPLRIELTSGRRMAWFDRVRLTVTSAEGR</sequence>
<dbReference type="Proteomes" id="UP001374893">
    <property type="component" value="Chromosome"/>
</dbReference>
<name>A0ABM7REY8_9BACT</name>
<evidence type="ECO:0000259" key="2">
    <source>
        <dbReference type="Pfam" id="PF04773"/>
    </source>
</evidence>
<dbReference type="PANTHER" id="PTHR30273:SF2">
    <property type="entry name" value="PROTEIN FECR"/>
    <property type="match status" value="1"/>
</dbReference>
<feature type="domain" description="FecR protein" evidence="2">
    <location>
        <begin position="173"/>
        <end position="229"/>
    </location>
</feature>
<dbReference type="InterPro" id="IPR012373">
    <property type="entry name" value="Ferrdict_sens_TM"/>
</dbReference>
<dbReference type="Pfam" id="PF22825">
    <property type="entry name" value="HpiC1-like"/>
    <property type="match status" value="1"/>
</dbReference>
<gene>
    <name evidence="3" type="ORF">HAHE_25730</name>
</gene>
<dbReference type="Gene3D" id="2.60.120.260">
    <property type="entry name" value="Galactose-binding domain-like"/>
    <property type="match status" value="1"/>
</dbReference>
<feature type="transmembrane region" description="Helical" evidence="1">
    <location>
        <begin position="78"/>
        <end position="101"/>
    </location>
</feature>
<keyword evidence="1" id="KW-0812">Transmembrane</keyword>
<keyword evidence="4" id="KW-1185">Reference proteome</keyword>
<proteinExistence type="predicted"/>
<dbReference type="InterPro" id="IPR006860">
    <property type="entry name" value="FecR"/>
</dbReference>
<accession>A0ABM7REY8</accession>
<dbReference type="EMBL" id="AP024702">
    <property type="protein sequence ID" value="BCX48665.1"/>
    <property type="molecule type" value="Genomic_DNA"/>
</dbReference>
<organism evidence="3 4">
    <name type="scientific">Haloferula helveola</name>
    <dbReference type="NCBI Taxonomy" id="490095"/>
    <lineage>
        <taxon>Bacteria</taxon>
        <taxon>Pseudomonadati</taxon>
        <taxon>Verrucomicrobiota</taxon>
        <taxon>Verrucomicrobiia</taxon>
        <taxon>Verrucomicrobiales</taxon>
        <taxon>Verrucomicrobiaceae</taxon>
        <taxon>Haloferula</taxon>
    </lineage>
</organism>
<dbReference type="PANTHER" id="PTHR30273">
    <property type="entry name" value="PERIPLASMIC SIGNAL SENSOR AND SIGMA FACTOR ACTIVATOR FECR-RELATED"/>
    <property type="match status" value="1"/>
</dbReference>
<keyword evidence="1" id="KW-0472">Membrane</keyword>
<evidence type="ECO:0000256" key="1">
    <source>
        <dbReference type="SAM" id="Phobius"/>
    </source>
</evidence>
<keyword evidence="1" id="KW-1133">Transmembrane helix</keyword>
<dbReference type="RefSeq" id="WP_338684990.1">
    <property type="nucleotide sequence ID" value="NZ_AP024702.1"/>
</dbReference>
<dbReference type="Pfam" id="PF04773">
    <property type="entry name" value="FecR"/>
    <property type="match status" value="1"/>
</dbReference>
<dbReference type="InterPro" id="IPR054720">
    <property type="entry name" value="HpiC1"/>
</dbReference>
<protein>
    <recommendedName>
        <fullName evidence="2">FecR protein domain-containing protein</fullName>
    </recommendedName>
</protein>
<reference evidence="3 4" key="1">
    <citation type="submission" date="2021-06" db="EMBL/GenBank/DDBJ databases">
        <title>Complete genome of Haloferula helveola possessing various polysaccharide degrading enzymes.</title>
        <authorList>
            <person name="Takami H."/>
            <person name="Huang C."/>
            <person name="Hamasaki K."/>
        </authorList>
    </citation>
    <scope>NUCLEOTIDE SEQUENCE [LARGE SCALE GENOMIC DNA]</scope>
    <source>
        <strain evidence="3 4">CN-1</strain>
    </source>
</reference>
<evidence type="ECO:0000313" key="4">
    <source>
        <dbReference type="Proteomes" id="UP001374893"/>
    </source>
</evidence>
<evidence type="ECO:0000313" key="3">
    <source>
        <dbReference type="EMBL" id="BCX48665.1"/>
    </source>
</evidence>
<dbReference type="Gene3D" id="2.60.120.1440">
    <property type="match status" value="1"/>
</dbReference>